<keyword evidence="3" id="KW-0812">Transmembrane</keyword>
<proteinExistence type="predicted"/>
<keyword evidence="4" id="KW-1015">Disulfide bond</keyword>
<reference evidence="8 9" key="1">
    <citation type="submission" date="2020-08" db="EMBL/GenBank/DDBJ databases">
        <title>A Genomic Blueprint of the Chicken Gut Microbiome.</title>
        <authorList>
            <person name="Gilroy R."/>
            <person name="Ravi A."/>
            <person name="Getino M."/>
            <person name="Pursley I."/>
            <person name="Horton D.L."/>
            <person name="Alikhan N.-F."/>
            <person name="Baker D."/>
            <person name="Gharbi K."/>
            <person name="Hall N."/>
            <person name="Watson M."/>
            <person name="Adriaenssens E.M."/>
            <person name="Foster-Nyarko E."/>
            <person name="Jarju S."/>
            <person name="Secka A."/>
            <person name="Antonio M."/>
            <person name="Oren A."/>
            <person name="Chaudhuri R."/>
            <person name="La Ragione R.M."/>
            <person name="Hildebrand F."/>
            <person name="Pallen M.J."/>
        </authorList>
    </citation>
    <scope>NUCLEOTIDE SEQUENCE [LARGE SCALE GENOMIC DNA]</scope>
    <source>
        <strain evidence="8 9">Sa4CUA7</strain>
    </source>
</reference>
<dbReference type="PROSITE" id="PS51257">
    <property type="entry name" value="PROKAR_LIPOPROTEIN"/>
    <property type="match status" value="1"/>
</dbReference>
<dbReference type="PROSITE" id="PS00194">
    <property type="entry name" value="THIOREDOXIN_1"/>
    <property type="match status" value="1"/>
</dbReference>
<evidence type="ECO:0000256" key="6">
    <source>
        <dbReference type="SAM" id="SignalP"/>
    </source>
</evidence>
<keyword evidence="6" id="KW-0732">Signal</keyword>
<organism evidence="8 9">
    <name type="scientific">Microbacterium pullorum</name>
    <dbReference type="NCBI Taxonomy" id="2762236"/>
    <lineage>
        <taxon>Bacteria</taxon>
        <taxon>Bacillati</taxon>
        <taxon>Actinomycetota</taxon>
        <taxon>Actinomycetes</taxon>
        <taxon>Micrococcales</taxon>
        <taxon>Microbacteriaceae</taxon>
        <taxon>Microbacterium</taxon>
    </lineage>
</organism>
<evidence type="ECO:0000259" key="7">
    <source>
        <dbReference type="PROSITE" id="PS51352"/>
    </source>
</evidence>
<dbReference type="Pfam" id="PF08534">
    <property type="entry name" value="Redoxin"/>
    <property type="match status" value="1"/>
</dbReference>
<comment type="subcellular location">
    <subcellularLocation>
        <location evidence="1">Cell envelope</location>
    </subcellularLocation>
</comment>
<evidence type="ECO:0000256" key="5">
    <source>
        <dbReference type="ARBA" id="ARBA00023284"/>
    </source>
</evidence>
<dbReference type="CDD" id="cd02966">
    <property type="entry name" value="TlpA_like_family"/>
    <property type="match status" value="1"/>
</dbReference>
<keyword evidence="9" id="KW-1185">Reference proteome</keyword>
<evidence type="ECO:0000256" key="3">
    <source>
        <dbReference type="ARBA" id="ARBA00022968"/>
    </source>
</evidence>
<dbReference type="InterPro" id="IPR013766">
    <property type="entry name" value="Thioredoxin_domain"/>
</dbReference>
<dbReference type="InterPro" id="IPR017937">
    <property type="entry name" value="Thioredoxin_CS"/>
</dbReference>
<accession>A0ABR8RXX7</accession>
<dbReference type="Proteomes" id="UP000648352">
    <property type="component" value="Unassembled WGS sequence"/>
</dbReference>
<name>A0ABR8RXX7_9MICO</name>
<feature type="domain" description="Thioredoxin" evidence="7">
    <location>
        <begin position="54"/>
        <end position="205"/>
    </location>
</feature>
<dbReference type="PANTHER" id="PTHR42852:SF6">
    <property type="entry name" value="THIOL:DISULFIDE INTERCHANGE PROTEIN DSBE"/>
    <property type="match status" value="1"/>
</dbReference>
<evidence type="ECO:0000313" key="8">
    <source>
        <dbReference type="EMBL" id="MBD7956093.1"/>
    </source>
</evidence>
<protein>
    <submittedName>
        <fullName evidence="8">TlpA family protein disulfide reductase</fullName>
    </submittedName>
</protein>
<dbReference type="InterPro" id="IPR050553">
    <property type="entry name" value="Thioredoxin_ResA/DsbE_sf"/>
</dbReference>
<sequence length="208" mass="21878">MSRGSVRHGRVRSVAAALAAVALTAGLTACTGENDDLVDAYREGDTSGFVSRDFATSEIAPDDREQPIVFSGTAVDGGTISSDDLAGDVVVVNFWYAGCGPCRAEAPYLQQANEEFADAEVSFLGVNIYDEAATAASFDRTYGITYPSVLAHRDPDLKLAFAEVTSLQAVPTTLVLDAQGRLAARIIGQLQDASILTTIVADVRAETP</sequence>
<dbReference type="EMBL" id="JACSQP010000001">
    <property type="protein sequence ID" value="MBD7956093.1"/>
    <property type="molecule type" value="Genomic_DNA"/>
</dbReference>
<feature type="chain" id="PRO_5045715238" evidence="6">
    <location>
        <begin position="30"/>
        <end position="208"/>
    </location>
</feature>
<feature type="signal peptide" evidence="6">
    <location>
        <begin position="1"/>
        <end position="29"/>
    </location>
</feature>
<dbReference type="PANTHER" id="PTHR42852">
    <property type="entry name" value="THIOL:DISULFIDE INTERCHANGE PROTEIN DSBE"/>
    <property type="match status" value="1"/>
</dbReference>
<dbReference type="InterPro" id="IPR036249">
    <property type="entry name" value="Thioredoxin-like_sf"/>
</dbReference>
<keyword evidence="3" id="KW-0735">Signal-anchor</keyword>
<dbReference type="PROSITE" id="PS51352">
    <property type="entry name" value="THIOREDOXIN_2"/>
    <property type="match status" value="1"/>
</dbReference>
<gene>
    <name evidence="8" type="ORF">H9651_00375</name>
</gene>
<keyword evidence="5" id="KW-0676">Redox-active center</keyword>
<evidence type="ECO:0000313" key="9">
    <source>
        <dbReference type="Proteomes" id="UP000648352"/>
    </source>
</evidence>
<keyword evidence="2" id="KW-0201">Cytochrome c-type biogenesis</keyword>
<dbReference type="Gene3D" id="3.40.30.10">
    <property type="entry name" value="Glutaredoxin"/>
    <property type="match status" value="1"/>
</dbReference>
<evidence type="ECO:0000256" key="2">
    <source>
        <dbReference type="ARBA" id="ARBA00022748"/>
    </source>
</evidence>
<dbReference type="RefSeq" id="WP_191717124.1">
    <property type="nucleotide sequence ID" value="NZ_JACSQP010000001.1"/>
</dbReference>
<dbReference type="SUPFAM" id="SSF52833">
    <property type="entry name" value="Thioredoxin-like"/>
    <property type="match status" value="1"/>
</dbReference>
<evidence type="ECO:0000256" key="1">
    <source>
        <dbReference type="ARBA" id="ARBA00004196"/>
    </source>
</evidence>
<dbReference type="InterPro" id="IPR013740">
    <property type="entry name" value="Redoxin"/>
</dbReference>
<evidence type="ECO:0000256" key="4">
    <source>
        <dbReference type="ARBA" id="ARBA00023157"/>
    </source>
</evidence>
<comment type="caution">
    <text evidence="8">The sequence shown here is derived from an EMBL/GenBank/DDBJ whole genome shotgun (WGS) entry which is preliminary data.</text>
</comment>